<dbReference type="Pfam" id="PF13205">
    <property type="entry name" value="Big_5"/>
    <property type="match status" value="1"/>
</dbReference>
<organism evidence="4 5">
    <name type="scientific">Thiomonas arsenitoxydans (strain DSM 22701 / CIP 110005 / 3As)</name>
    <dbReference type="NCBI Taxonomy" id="426114"/>
    <lineage>
        <taxon>Bacteria</taxon>
        <taxon>Pseudomonadati</taxon>
        <taxon>Pseudomonadota</taxon>
        <taxon>Betaproteobacteria</taxon>
        <taxon>Burkholderiales</taxon>
        <taxon>Thiomonas</taxon>
    </lineage>
</organism>
<evidence type="ECO:0000256" key="1">
    <source>
        <dbReference type="ARBA" id="ARBA00022729"/>
    </source>
</evidence>
<protein>
    <recommendedName>
        <fullName evidence="3">SbsA Ig-like domain-containing protein</fullName>
    </recommendedName>
</protein>
<gene>
    <name evidence="4" type="ORF">J0I24_05250</name>
</gene>
<name>A0A8I1MVI0_THIA3</name>
<proteinExistence type="predicted"/>
<dbReference type="Gene3D" id="2.120.10.10">
    <property type="match status" value="1"/>
</dbReference>
<sequence>MRRRWIEQFSVIVVLCAVAGTANAQSAPEPLPASGASDVARTVTPGFRFAAPAQAAAITADRLLLLAPDGAAVRGLVRTSGDRAVFEPTVPLVGCTTYTLSLNAPERVRSRFTTACSAWSAPVQIDDSRTAHQVDLPVSGAQVAATADGGFVAVWFQDDAGRRAILATRFNPDTQVWSRPQAIDLQGPQAGASSIPAITADRQGRLTVVWFQAVDGRNAVFAARSDGGAWQAPQRLDQPALPGNATNPQLAADAAGNVTVVWQQPNGHHTAIYAAHWQQAALRWLPAQPVDRGPANAYNPVIAATPQGRVVAAWQQGPSGREAVFAAALQPSGQSWGAPRRLSAEGIAATSPALTATPQEAIVAAWVQGRDAMRRIAVSQLLPEGSGAAFRWSAPQIQHSTAFTGPALSPALTADAAGDLTLVWEQAKSAQGGPVRYAILAARRDAGADTASARWSPPQQIDDPALRSAGNPVLVTDAAGNVRCAWYQDGPSGMQVQTARYNPAEQRWQAPQTLSDPSATVQASFPALAIDAVGSTMAVWQQFNGWRTLAVARWLR</sequence>
<evidence type="ECO:0000313" key="4">
    <source>
        <dbReference type="EMBL" id="MBN8743697.1"/>
    </source>
</evidence>
<dbReference type="RefSeq" id="WP_276728803.1">
    <property type="nucleotide sequence ID" value="NZ_JAFKMR010000013.1"/>
</dbReference>
<keyword evidence="1 2" id="KW-0732">Signal</keyword>
<dbReference type="SUPFAM" id="SSF89372">
    <property type="entry name" value="Fucose-specific lectin"/>
    <property type="match status" value="1"/>
</dbReference>
<dbReference type="EMBL" id="JAFKMR010000013">
    <property type="protein sequence ID" value="MBN8743697.1"/>
    <property type="molecule type" value="Genomic_DNA"/>
</dbReference>
<dbReference type="InterPro" id="IPR032812">
    <property type="entry name" value="SbsA_Ig"/>
</dbReference>
<reference evidence="4" key="1">
    <citation type="submission" date="2021-02" db="EMBL/GenBank/DDBJ databases">
        <title>Thiocyanate and organic carbon inputs drive convergent selection for specific autotrophic Afipia and Thiobacillus strains within complex microbiomes.</title>
        <authorList>
            <person name="Huddy R.J."/>
            <person name="Sachdeva R."/>
            <person name="Kadzinga F."/>
            <person name="Kantor R.S."/>
            <person name="Harrison S.T.L."/>
            <person name="Banfield J.F."/>
        </authorList>
    </citation>
    <scope>NUCLEOTIDE SEQUENCE</scope>
    <source>
        <strain evidence="4">SCN18_13_7_16_R3_B_64_19</strain>
    </source>
</reference>
<comment type="caution">
    <text evidence="4">The sequence shown here is derived from an EMBL/GenBank/DDBJ whole genome shotgun (WGS) entry which is preliminary data.</text>
</comment>
<evidence type="ECO:0000313" key="5">
    <source>
        <dbReference type="Proteomes" id="UP000664800"/>
    </source>
</evidence>
<feature type="domain" description="SbsA Ig-like" evidence="3">
    <location>
        <begin position="32"/>
        <end position="104"/>
    </location>
</feature>
<evidence type="ECO:0000259" key="3">
    <source>
        <dbReference type="Pfam" id="PF13205"/>
    </source>
</evidence>
<dbReference type="Proteomes" id="UP000664800">
    <property type="component" value="Unassembled WGS sequence"/>
</dbReference>
<feature type="chain" id="PRO_5034021098" description="SbsA Ig-like domain-containing protein" evidence="2">
    <location>
        <begin position="25"/>
        <end position="556"/>
    </location>
</feature>
<dbReference type="AlphaFoldDB" id="A0A8I1MVI0"/>
<evidence type="ECO:0000256" key="2">
    <source>
        <dbReference type="SAM" id="SignalP"/>
    </source>
</evidence>
<accession>A0A8I1MVI0</accession>
<feature type="signal peptide" evidence="2">
    <location>
        <begin position="1"/>
        <end position="24"/>
    </location>
</feature>